<reference evidence="10 11" key="1">
    <citation type="journal article" date="2013" name="PLoS Genet.">
        <title>Genomic mechanisms accounting for the adaptation to parasitism in nematode-trapping fungi.</title>
        <authorList>
            <person name="Meerupati T."/>
            <person name="Andersson K.M."/>
            <person name="Friman E."/>
            <person name="Kumar D."/>
            <person name="Tunlid A."/>
            <person name="Ahren D."/>
        </authorList>
    </citation>
    <scope>NUCLEOTIDE SEQUENCE [LARGE SCALE GENOMIC DNA]</scope>
    <source>
        <strain evidence="10 11">CBS 200.50</strain>
    </source>
</reference>
<evidence type="ECO:0000313" key="11">
    <source>
        <dbReference type="Proteomes" id="UP000015100"/>
    </source>
</evidence>
<keyword evidence="7" id="KW-0378">Hydrolase</keyword>
<feature type="compositionally biased region" description="Basic and acidic residues" evidence="9">
    <location>
        <begin position="51"/>
        <end position="62"/>
    </location>
</feature>
<evidence type="ECO:0000256" key="4">
    <source>
        <dbReference type="ARBA" id="ARBA00022694"/>
    </source>
</evidence>
<dbReference type="eggNOG" id="KOG4046">
    <property type="taxonomic scope" value="Eukaryota"/>
</dbReference>
<evidence type="ECO:0000256" key="8">
    <source>
        <dbReference type="PIRNR" id="PIRNR027081"/>
    </source>
</evidence>
<organism evidence="10 11">
    <name type="scientific">Dactylellina haptotyla (strain CBS 200.50)</name>
    <name type="common">Nematode-trapping fungus</name>
    <name type="synonym">Monacrosporium haptotylum</name>
    <dbReference type="NCBI Taxonomy" id="1284197"/>
    <lineage>
        <taxon>Eukaryota</taxon>
        <taxon>Fungi</taxon>
        <taxon>Dikarya</taxon>
        <taxon>Ascomycota</taxon>
        <taxon>Pezizomycotina</taxon>
        <taxon>Orbiliomycetes</taxon>
        <taxon>Orbiliales</taxon>
        <taxon>Orbiliaceae</taxon>
        <taxon>Dactylellina</taxon>
    </lineage>
</organism>
<name>S8C6T3_DACHA</name>
<evidence type="ECO:0000256" key="1">
    <source>
        <dbReference type="ARBA" id="ARBA00004123"/>
    </source>
</evidence>
<dbReference type="SMART" id="SM00538">
    <property type="entry name" value="POP4"/>
    <property type="match status" value="1"/>
</dbReference>
<feature type="region of interest" description="Disordered" evidence="9">
    <location>
        <begin position="1"/>
        <end position="83"/>
    </location>
</feature>
<protein>
    <recommendedName>
        <fullName evidence="8">Ribonuclease P protein subunit</fullName>
    </recommendedName>
</protein>
<evidence type="ECO:0000313" key="10">
    <source>
        <dbReference type="EMBL" id="EPS43402.1"/>
    </source>
</evidence>
<keyword evidence="5" id="KW-0540">Nuclease</keyword>
<dbReference type="Gene3D" id="2.30.30.210">
    <property type="entry name" value="Ribonuclease P/MRP, subunit p29"/>
    <property type="match status" value="1"/>
</dbReference>
<keyword evidence="4 8" id="KW-0819">tRNA processing</keyword>
<proteinExistence type="inferred from homology"/>
<dbReference type="EMBL" id="AQGS01000079">
    <property type="protein sequence ID" value="EPS43402.1"/>
    <property type="molecule type" value="Genomic_DNA"/>
</dbReference>
<dbReference type="SUPFAM" id="SSF101744">
    <property type="entry name" value="Rof/RNase P subunit-like"/>
    <property type="match status" value="1"/>
</dbReference>
<keyword evidence="11" id="KW-1185">Reference proteome</keyword>
<dbReference type="Proteomes" id="UP000015100">
    <property type="component" value="Unassembled WGS sequence"/>
</dbReference>
<dbReference type="InterPro" id="IPR016848">
    <property type="entry name" value="RNase_P/MRP_Rpp29-subunit"/>
</dbReference>
<dbReference type="InterPro" id="IPR036980">
    <property type="entry name" value="RNase_P/MRP_Rpp29_sf"/>
</dbReference>
<evidence type="ECO:0000256" key="2">
    <source>
        <dbReference type="ARBA" id="ARBA00006181"/>
    </source>
</evidence>
<dbReference type="GO" id="GO:0030677">
    <property type="term" value="C:ribonuclease P complex"/>
    <property type="evidence" value="ECO:0007669"/>
    <property type="project" value="InterPro"/>
</dbReference>
<dbReference type="GO" id="GO:0006364">
    <property type="term" value="P:rRNA processing"/>
    <property type="evidence" value="ECO:0007669"/>
    <property type="project" value="TreeGrafter"/>
</dbReference>
<feature type="compositionally biased region" description="Basic residues" evidence="9">
    <location>
        <begin position="63"/>
        <end position="73"/>
    </location>
</feature>
<dbReference type="OMA" id="IPKSECV"/>
<dbReference type="GO" id="GO:0001682">
    <property type="term" value="P:tRNA 5'-leader removal"/>
    <property type="evidence" value="ECO:0007669"/>
    <property type="project" value="InterPro"/>
</dbReference>
<dbReference type="Pfam" id="PF01868">
    <property type="entry name" value="RNase_P-MRP_p29"/>
    <property type="match status" value="1"/>
</dbReference>
<dbReference type="STRING" id="1284197.S8C6T3"/>
<keyword evidence="3" id="KW-0963">Cytoplasm</keyword>
<dbReference type="GO" id="GO:0016787">
    <property type="term" value="F:hydrolase activity"/>
    <property type="evidence" value="ECO:0007669"/>
    <property type="project" value="UniProtKB-KW"/>
</dbReference>
<comment type="caution">
    <text evidence="10">The sequence shown here is derived from an EMBL/GenBank/DDBJ whole genome shotgun (WGS) entry which is preliminary data.</text>
</comment>
<evidence type="ECO:0000256" key="9">
    <source>
        <dbReference type="SAM" id="MobiDB-lite"/>
    </source>
</evidence>
<dbReference type="GO" id="GO:0033204">
    <property type="term" value="F:ribonuclease P RNA binding"/>
    <property type="evidence" value="ECO:0007669"/>
    <property type="project" value="InterPro"/>
</dbReference>
<dbReference type="OrthoDB" id="124041at2759"/>
<dbReference type="PIRSF" id="PIRSF027081">
    <property type="entry name" value="RNase_P/MRP_p29_subunit"/>
    <property type="match status" value="1"/>
</dbReference>
<evidence type="ECO:0000256" key="5">
    <source>
        <dbReference type="ARBA" id="ARBA00022722"/>
    </source>
</evidence>
<sequence>MASAKEPFAQSLLQLAHPDDPEEASRIYKEKVAHRPLDFRHTLPSSAGPPKDARARRRDERLKKKLAKSKSKPSNKPQPLSAREKRALGVYDIPKEAQKYAIYEPLNKLWLGYIQEILKGSFGANGTAGQAAAAKICAADFHGCELEVVRNRCPSRVGIKGIVIKDTKMTFVIITKKNQVKHVPKEYSVFKFVIPWPESTPTDQPAEPIVLELHGSNFMFRAAERMNKKFKAKAMDQL</sequence>
<dbReference type="PANTHER" id="PTHR13348:SF0">
    <property type="entry name" value="RIBONUCLEASE P PROTEIN SUBUNIT P29"/>
    <property type="match status" value="1"/>
</dbReference>
<accession>S8C6T3</accession>
<dbReference type="GO" id="GO:0005634">
    <property type="term" value="C:nucleus"/>
    <property type="evidence" value="ECO:0007669"/>
    <property type="project" value="UniProtKB-SubCell"/>
</dbReference>
<keyword evidence="8" id="KW-0539">Nucleus</keyword>
<evidence type="ECO:0000256" key="7">
    <source>
        <dbReference type="ARBA" id="ARBA00022801"/>
    </source>
</evidence>
<dbReference type="HAMAP" id="MF_00754">
    <property type="entry name" value="RNase_P_1"/>
    <property type="match status" value="1"/>
</dbReference>
<comment type="subcellular location">
    <subcellularLocation>
        <location evidence="1">Nucleus</location>
    </subcellularLocation>
</comment>
<feature type="compositionally biased region" description="Basic and acidic residues" evidence="9">
    <location>
        <begin position="17"/>
        <end position="41"/>
    </location>
</feature>
<dbReference type="InterPro" id="IPR002730">
    <property type="entry name" value="Rpp29/RNP1"/>
</dbReference>
<dbReference type="InterPro" id="IPR023534">
    <property type="entry name" value="Rof/RNase_P-like"/>
</dbReference>
<evidence type="ECO:0000256" key="6">
    <source>
        <dbReference type="ARBA" id="ARBA00022759"/>
    </source>
</evidence>
<reference evidence="11" key="2">
    <citation type="submission" date="2013-04" db="EMBL/GenBank/DDBJ databases">
        <title>Genomic mechanisms accounting for the adaptation to parasitism in nematode-trapping fungi.</title>
        <authorList>
            <person name="Ahren D.G."/>
        </authorList>
    </citation>
    <scope>NUCLEOTIDE SEQUENCE [LARGE SCALE GENOMIC DNA]</scope>
    <source>
        <strain evidence="11">CBS 200.50</strain>
    </source>
</reference>
<dbReference type="HOGENOM" id="CLU_078577_0_0_1"/>
<dbReference type="PANTHER" id="PTHR13348">
    <property type="entry name" value="RIBONUCLEASE P SUBUNIT P29"/>
    <property type="match status" value="1"/>
</dbReference>
<dbReference type="GO" id="GO:0004519">
    <property type="term" value="F:endonuclease activity"/>
    <property type="evidence" value="ECO:0007669"/>
    <property type="project" value="UniProtKB-KW"/>
</dbReference>
<comment type="similarity">
    <text evidence="2">Belongs to the eukaryotic/archaeal RNase P protein component 1 family.</text>
</comment>
<dbReference type="GO" id="GO:0000172">
    <property type="term" value="C:ribonuclease MRP complex"/>
    <property type="evidence" value="ECO:0007669"/>
    <property type="project" value="InterPro"/>
</dbReference>
<evidence type="ECO:0000256" key="3">
    <source>
        <dbReference type="ARBA" id="ARBA00022490"/>
    </source>
</evidence>
<gene>
    <name evidence="10" type="ORF">H072_2621</name>
</gene>
<dbReference type="AlphaFoldDB" id="S8C6T3"/>
<keyword evidence="6" id="KW-0255">Endonuclease</keyword>
<dbReference type="InterPro" id="IPR023538">
    <property type="entry name" value="RNP1"/>
</dbReference>